<evidence type="ECO:0000313" key="5">
    <source>
        <dbReference type="Proteomes" id="UP001236585"/>
    </source>
</evidence>
<dbReference type="EMBL" id="CP126981">
    <property type="protein sequence ID" value="WIM89917.1"/>
    <property type="molecule type" value="Genomic_DNA"/>
</dbReference>
<feature type="domain" description="AMP-dependent synthetase/ligase" evidence="2">
    <location>
        <begin position="19"/>
        <end position="335"/>
    </location>
</feature>
<dbReference type="Gene3D" id="3.30.300.30">
    <property type="match status" value="1"/>
</dbReference>
<dbReference type="InterPro" id="IPR020845">
    <property type="entry name" value="AMP-binding_CS"/>
</dbReference>
<comment type="similarity">
    <text evidence="1">Belongs to the ATP-dependent AMP-binding enzyme family.</text>
</comment>
<evidence type="ECO:0000256" key="1">
    <source>
        <dbReference type="ARBA" id="ARBA00006432"/>
    </source>
</evidence>
<protein>
    <submittedName>
        <fullName evidence="4">Acyl-CoA synthetase</fullName>
    </submittedName>
</protein>
<dbReference type="InterPro" id="IPR042099">
    <property type="entry name" value="ANL_N_sf"/>
</dbReference>
<dbReference type="PANTHER" id="PTHR43201">
    <property type="entry name" value="ACYL-COA SYNTHETASE"/>
    <property type="match status" value="1"/>
</dbReference>
<proteinExistence type="inferred from homology"/>
<dbReference type="InterPro" id="IPR045851">
    <property type="entry name" value="AMP-bd_C_sf"/>
</dbReference>
<keyword evidence="5" id="KW-1185">Reference proteome</keyword>
<accession>A0ABY8W639</accession>
<dbReference type="Pfam" id="PF00501">
    <property type="entry name" value="AMP-binding"/>
    <property type="match status" value="1"/>
</dbReference>
<dbReference type="Gene3D" id="3.40.50.12780">
    <property type="entry name" value="N-terminal domain of ligase-like"/>
    <property type="match status" value="1"/>
</dbReference>
<dbReference type="NCBIfam" id="NF005858">
    <property type="entry name" value="PRK07787.1"/>
    <property type="match status" value="1"/>
</dbReference>
<evidence type="ECO:0000259" key="2">
    <source>
        <dbReference type="Pfam" id="PF00501"/>
    </source>
</evidence>
<reference evidence="4 5" key="1">
    <citation type="journal article" date="2023" name="Microbiol. Resour. Announc.">
        <title>Complete Genome Sequence of Mycobacterium wuenschmanii, a novel Nontuberculous Mycobacterium Isolated from a captive population of Amazon Milk Frogs.</title>
        <authorList>
            <person name="Hicks J."/>
            <person name="Zeineldin M."/>
            <person name="Ward H."/>
            <person name="Wuenschmann A."/>
            <person name="Camp P."/>
            <person name="Farrell D."/>
            <person name="Lehman K."/>
            <person name="Thacker T."/>
            <person name="Cuthbert E."/>
        </authorList>
    </citation>
    <scope>NUCLEOTIDE SEQUENCE [LARGE SCALE GENOMIC DNA]</scope>
    <source>
        <strain evidence="4 5">Wuenschmanii</strain>
    </source>
</reference>
<dbReference type="InterPro" id="IPR025110">
    <property type="entry name" value="AMP-bd_C"/>
</dbReference>
<evidence type="ECO:0000259" key="3">
    <source>
        <dbReference type="Pfam" id="PF13193"/>
    </source>
</evidence>
<name>A0ABY8W639_9MYCO</name>
<feature type="domain" description="AMP-binding enzyme C-terminal" evidence="3">
    <location>
        <begin position="387"/>
        <end position="458"/>
    </location>
</feature>
<gene>
    <name evidence="4" type="ORF">PT015_11100</name>
</gene>
<dbReference type="PANTHER" id="PTHR43201:SF8">
    <property type="entry name" value="ACYL-COA SYNTHETASE FAMILY MEMBER 3"/>
    <property type="match status" value="1"/>
</dbReference>
<dbReference type="InterPro" id="IPR000873">
    <property type="entry name" value="AMP-dep_synth/lig_dom"/>
</dbReference>
<evidence type="ECO:0000313" key="4">
    <source>
        <dbReference type="EMBL" id="WIM89917.1"/>
    </source>
</evidence>
<dbReference type="Proteomes" id="UP001236585">
    <property type="component" value="Chromosome"/>
</dbReference>
<dbReference type="RefSeq" id="WP_285190666.1">
    <property type="nucleotide sequence ID" value="NZ_CP126981.1"/>
</dbReference>
<organism evidence="4 5">
    <name type="scientific">Candidatus Mycobacterium wuenschmannii</name>
    <dbReference type="NCBI Taxonomy" id="3027808"/>
    <lineage>
        <taxon>Bacteria</taxon>
        <taxon>Bacillati</taxon>
        <taxon>Actinomycetota</taxon>
        <taxon>Actinomycetes</taxon>
        <taxon>Mycobacteriales</taxon>
        <taxon>Mycobacteriaceae</taxon>
        <taxon>Mycobacterium</taxon>
    </lineage>
</organism>
<sequence>MLLTSLDPSVVAGGRDLEAAVRFGDTALSRSDVVGAANSVAERIRGAGVIAVLATPTAPTALAIAGCLIAGVPVVPVPADVGQAERRHILTDSGAQAWLGPLPDEPEGLPHIPVRMGARSWHQQPEPSPRDTALIIYTSGTTGPPKGVQLSGQALAADLDALAEAWQWTADDTLVHGLPLFHVHGLVLGLLGSLRVGNRFVHTGKPTPEAYAAAQGSLYFGVPTVWSRVVADPAAAEALRSARLLVSGSAGLPVPVFDKLVELTGHAPLERYGSTESLITLSTRVDGERRPGWVGLPLAGIETRLVDDNDNPVPHDAETIGRLQVRGATLFNGYLNRPDATAEAFDADGWYRTGDAAVIDGDGMHRIVGRESVDLIKSGGYRVGAGEIETVLLGHPGVAEAAVVGLPDDDLGQRIVAFIVGDAQPQELIDYVAQQLSVHKRPREVRIVAELPRNAMGKVLKKQLLTQG</sequence>
<dbReference type="SUPFAM" id="SSF56801">
    <property type="entry name" value="Acetyl-CoA synthetase-like"/>
    <property type="match status" value="1"/>
</dbReference>
<dbReference type="PROSITE" id="PS00455">
    <property type="entry name" value="AMP_BINDING"/>
    <property type="match status" value="1"/>
</dbReference>
<dbReference type="Pfam" id="PF13193">
    <property type="entry name" value="AMP-binding_C"/>
    <property type="match status" value="1"/>
</dbReference>